<dbReference type="InterPro" id="IPR010540">
    <property type="entry name" value="CmpB_TMEM229"/>
</dbReference>
<feature type="transmembrane region" description="Helical" evidence="1">
    <location>
        <begin position="67"/>
        <end position="89"/>
    </location>
</feature>
<dbReference type="Pfam" id="PF06541">
    <property type="entry name" value="ABC_trans_CmpB"/>
    <property type="match status" value="1"/>
</dbReference>
<feature type="transmembrane region" description="Helical" evidence="1">
    <location>
        <begin position="110"/>
        <end position="133"/>
    </location>
</feature>
<evidence type="ECO:0000313" key="3">
    <source>
        <dbReference type="Proteomes" id="UP000011835"/>
    </source>
</evidence>
<organism evidence="2 3">
    <name type="scientific">Bifidobacterium thermophilum RBL67</name>
    <dbReference type="NCBI Taxonomy" id="1254439"/>
    <lineage>
        <taxon>Bacteria</taxon>
        <taxon>Bacillati</taxon>
        <taxon>Actinomycetota</taxon>
        <taxon>Actinomycetes</taxon>
        <taxon>Bifidobacteriales</taxon>
        <taxon>Bifidobacteriaceae</taxon>
        <taxon>Bifidobacterium</taxon>
    </lineage>
</organism>
<gene>
    <name evidence="2" type="ORF">D805_1754</name>
</gene>
<proteinExistence type="predicted"/>
<feature type="transmembrane region" description="Helical" evidence="1">
    <location>
        <begin position="12"/>
        <end position="32"/>
    </location>
</feature>
<keyword evidence="1" id="KW-0812">Transmembrane</keyword>
<dbReference type="EMBL" id="CP004346">
    <property type="protein sequence ID" value="AGH42021.1"/>
    <property type="molecule type" value="Genomic_DNA"/>
</dbReference>
<evidence type="ECO:0000313" key="2">
    <source>
        <dbReference type="EMBL" id="AGH42021.1"/>
    </source>
</evidence>
<keyword evidence="1" id="KW-0472">Membrane</keyword>
<evidence type="ECO:0000256" key="1">
    <source>
        <dbReference type="SAM" id="Phobius"/>
    </source>
</evidence>
<sequence length="280" mass="31149">MMLGTLERLFLWFIGYSIAGWAYESILVSAASRRWVNRGFLNGPLCPIYGVGAVLAVLLLGGIANPVLVFLAAAGGASVLEYVTSWAMEQLFHARWWDYSRRRFNIQGRVCLLGAVVFGAAGVLIVKVAQPVVAGLTQAIPSAVLHAVCAVCAALLMADTVVTIRGMAGFEENLDKLKAMIQEYASRAGESLPVWDGPTLTRRMRAWSESSQETFTRLRDAAMGVLSAQQRRMIDAIPAPDFHHIQHLRFTHRNRSTPDRPQRWRCGRRRQSVNIQNRTR</sequence>
<dbReference type="Proteomes" id="UP000011835">
    <property type="component" value="Chromosome"/>
</dbReference>
<name>M4RER0_9BIFI</name>
<dbReference type="HOGENOM" id="CLU_055257_2_2_11"/>
<dbReference type="PATRIC" id="fig|1254439.12.peg.1746"/>
<keyword evidence="1" id="KW-1133">Transmembrane helix</keyword>
<reference evidence="2 3" key="1">
    <citation type="journal article" date="2013" name="Genome Announc.">
        <title>Complete Genome Sequence of the Probiotic Bifidobacterium thermophilum Strain RBL67.</title>
        <authorList>
            <person name="Jans C."/>
            <person name="Lacroix C."/>
            <person name="Follador R."/>
            <person name="Stevens M.J."/>
        </authorList>
    </citation>
    <scope>NUCLEOTIDE SEQUENCE [LARGE SCALE GENOMIC DNA]</scope>
    <source>
        <strain evidence="2 3">RBL67</strain>
    </source>
</reference>
<accession>M4RER0</accession>
<dbReference type="KEGG" id="btp:D805_1754"/>
<evidence type="ECO:0008006" key="4">
    <source>
        <dbReference type="Google" id="ProtNLM"/>
    </source>
</evidence>
<dbReference type="AlphaFoldDB" id="M4RER0"/>
<keyword evidence="3" id="KW-1185">Reference proteome</keyword>
<protein>
    <recommendedName>
        <fullName evidence="4">Transporter</fullName>
    </recommendedName>
</protein>
<dbReference type="RefSeq" id="WP_015451270.1">
    <property type="nucleotide sequence ID" value="NC_020546.1"/>
</dbReference>
<feature type="transmembrane region" description="Helical" evidence="1">
    <location>
        <begin position="139"/>
        <end position="158"/>
    </location>
</feature>
<feature type="transmembrane region" description="Helical" evidence="1">
    <location>
        <begin position="39"/>
        <end position="61"/>
    </location>
</feature>